<evidence type="ECO:0000313" key="4">
    <source>
        <dbReference type="Proteomes" id="UP001322277"/>
    </source>
</evidence>
<dbReference type="PANTHER" id="PTHR24359">
    <property type="entry name" value="SERINE/THREONINE-PROTEIN KINASE SBK1"/>
    <property type="match status" value="1"/>
</dbReference>
<dbReference type="PROSITE" id="PS50011">
    <property type="entry name" value="PROTEIN_KINASE_DOM"/>
    <property type="match status" value="1"/>
</dbReference>
<dbReference type="Pfam" id="PF00069">
    <property type="entry name" value="Pkinase"/>
    <property type="match status" value="1"/>
</dbReference>
<dbReference type="InterPro" id="IPR008271">
    <property type="entry name" value="Ser/Thr_kinase_AS"/>
</dbReference>
<feature type="domain" description="Protein kinase" evidence="2">
    <location>
        <begin position="341"/>
        <end position="623"/>
    </location>
</feature>
<dbReference type="InterPro" id="IPR011009">
    <property type="entry name" value="Kinase-like_dom_sf"/>
</dbReference>
<sequence length="624" mass="68163">MNSQQSGLLPSDATTNAFTSSEFAQGLLRVHAVHTAREHSQVSSGNTNPFTRAELRQRLGSESTGPENDTSKEYDRPTQWPNVRIILYPSPRKPMSIKVTPQGSSNTSSQQPVILDAAAGPDGPAVSKLAVEQSGRDMGFHILVDSVCRQSMNPRMITLGDALNLNLYCDPGGDRIVIINMHADSIILERFAGQQDNVSAITRSVIELKPSTPTFLDPGLWSVFATAEELHILKLSILPRQYVSVTAVEAHTRRRQSSKRVLEASQPMKPVKKGKLEESSLKPGGTIAFQAAPASDDVGVVAVRGAVEKPCWIASSVRHPLEQLEPGAKANITDHRENYTLTYCETIMLMKNSLVFKAEHSRVPGVAVVKVLRTPSYPVSSGMPDESAPKIVHSSEMWLKEVKNHSKLSQHTAIVSLYGADARFLSLYMEHVDAPNLASYRLHCGNCTLGVDEAKRILADMSSAISYVHSQSIVHNDIKPANILFNCTRGAVLIDFGLSSGLKDSTVYVGGSPWYVPLEYAINGKRGGPGDVFALGVVMLFVLRKIPLPDLRPQLNWMIADVRKGGVRNAAWDTMFQWLGIVEKASRSSGGLQHAPLAALVREMLITVSKRISVSELLQRQGLE</sequence>
<dbReference type="Gene3D" id="1.10.510.10">
    <property type="entry name" value="Transferase(Phosphotransferase) domain 1"/>
    <property type="match status" value="1"/>
</dbReference>
<dbReference type="Proteomes" id="UP001322277">
    <property type="component" value="Chromosome 1"/>
</dbReference>
<protein>
    <submittedName>
        <fullName evidence="3">Serine/threonine-protein kinase, active</fullName>
    </submittedName>
</protein>
<dbReference type="RefSeq" id="XP_062774247.1">
    <property type="nucleotide sequence ID" value="XM_062918196.1"/>
</dbReference>
<evidence type="ECO:0000259" key="2">
    <source>
        <dbReference type="PROSITE" id="PS50011"/>
    </source>
</evidence>
<feature type="region of interest" description="Disordered" evidence="1">
    <location>
        <begin position="57"/>
        <end position="82"/>
    </location>
</feature>
<dbReference type="AlphaFoldDB" id="A0AAX4I1V1"/>
<reference evidence="4" key="1">
    <citation type="journal article" date="2023" name="bioRxiv">
        <title>Complete genome of the Medicago anthracnose fungus, Colletotrichum destructivum, reveals a mini-chromosome-like region within a core chromosome.</title>
        <authorList>
            <person name="Lapalu N."/>
            <person name="Simon A."/>
            <person name="Lu A."/>
            <person name="Plaumann P.-L."/>
            <person name="Amselem J."/>
            <person name="Pigne S."/>
            <person name="Auger A."/>
            <person name="Koch C."/>
            <person name="Dallery J.-F."/>
            <person name="O'Connell R.J."/>
        </authorList>
    </citation>
    <scope>NUCLEOTIDE SEQUENCE [LARGE SCALE GENOMIC DNA]</scope>
    <source>
        <strain evidence="4">CBS 520.97</strain>
    </source>
</reference>
<dbReference type="GO" id="GO:0004674">
    <property type="term" value="F:protein serine/threonine kinase activity"/>
    <property type="evidence" value="ECO:0007669"/>
    <property type="project" value="TreeGrafter"/>
</dbReference>
<dbReference type="EMBL" id="CP137305">
    <property type="protein sequence ID" value="WQF77023.1"/>
    <property type="molecule type" value="Genomic_DNA"/>
</dbReference>
<name>A0AAX4I1V1_9PEZI</name>
<dbReference type="SMART" id="SM00220">
    <property type="entry name" value="S_TKc"/>
    <property type="match status" value="1"/>
</dbReference>
<gene>
    <name evidence="3" type="ORF">CDEST_02037</name>
</gene>
<organism evidence="3 4">
    <name type="scientific">Colletotrichum destructivum</name>
    <dbReference type="NCBI Taxonomy" id="34406"/>
    <lineage>
        <taxon>Eukaryota</taxon>
        <taxon>Fungi</taxon>
        <taxon>Dikarya</taxon>
        <taxon>Ascomycota</taxon>
        <taxon>Pezizomycotina</taxon>
        <taxon>Sordariomycetes</taxon>
        <taxon>Hypocreomycetidae</taxon>
        <taxon>Glomerellales</taxon>
        <taxon>Glomerellaceae</taxon>
        <taxon>Colletotrichum</taxon>
        <taxon>Colletotrichum destructivum species complex</taxon>
    </lineage>
</organism>
<keyword evidence="4" id="KW-1185">Reference proteome</keyword>
<dbReference type="InterPro" id="IPR000719">
    <property type="entry name" value="Prot_kinase_dom"/>
</dbReference>
<dbReference type="GeneID" id="87938540"/>
<accession>A0AAX4I1V1</accession>
<evidence type="ECO:0000256" key="1">
    <source>
        <dbReference type="SAM" id="MobiDB-lite"/>
    </source>
</evidence>
<feature type="region of interest" description="Disordered" evidence="1">
    <location>
        <begin position="256"/>
        <end position="278"/>
    </location>
</feature>
<dbReference type="GO" id="GO:0005524">
    <property type="term" value="F:ATP binding"/>
    <property type="evidence" value="ECO:0007669"/>
    <property type="project" value="InterPro"/>
</dbReference>
<dbReference type="PANTHER" id="PTHR24359:SF1">
    <property type="entry name" value="INHIBITOR OF NUCLEAR FACTOR KAPPA-B KINASE EPSILON SUBUNIT HOMOLOG 1-RELATED"/>
    <property type="match status" value="1"/>
</dbReference>
<dbReference type="KEGG" id="cdet:87938540"/>
<dbReference type="CDD" id="cd00180">
    <property type="entry name" value="PKc"/>
    <property type="match status" value="1"/>
</dbReference>
<dbReference type="SUPFAM" id="SSF56112">
    <property type="entry name" value="Protein kinase-like (PK-like)"/>
    <property type="match status" value="1"/>
</dbReference>
<proteinExistence type="predicted"/>
<dbReference type="PROSITE" id="PS00108">
    <property type="entry name" value="PROTEIN_KINASE_ST"/>
    <property type="match status" value="1"/>
</dbReference>
<keyword evidence="3" id="KW-0808">Transferase</keyword>
<keyword evidence="3" id="KW-0418">Kinase</keyword>
<evidence type="ECO:0000313" key="3">
    <source>
        <dbReference type="EMBL" id="WQF77023.1"/>
    </source>
</evidence>